<keyword evidence="1" id="KW-0472">Membrane</keyword>
<keyword evidence="3" id="KW-1185">Reference proteome</keyword>
<protein>
    <submittedName>
        <fullName evidence="2">Uncharacterized protein</fullName>
    </submittedName>
</protein>
<keyword evidence="1" id="KW-1133">Transmembrane helix</keyword>
<dbReference type="EMBL" id="CP031641">
    <property type="protein sequence ID" value="AXO88409.1"/>
    <property type="molecule type" value="Genomic_DNA"/>
</dbReference>
<keyword evidence="1" id="KW-0812">Transmembrane</keyword>
<proteinExistence type="predicted"/>
<evidence type="ECO:0000256" key="1">
    <source>
        <dbReference type="SAM" id="Phobius"/>
    </source>
</evidence>
<organism evidence="2 3">
    <name type="scientific">Pseudomonas parafulva</name>
    <dbReference type="NCBI Taxonomy" id="157782"/>
    <lineage>
        <taxon>Bacteria</taxon>
        <taxon>Pseudomonadati</taxon>
        <taxon>Pseudomonadota</taxon>
        <taxon>Gammaproteobacteria</taxon>
        <taxon>Pseudomonadales</taxon>
        <taxon>Pseudomonadaceae</taxon>
        <taxon>Pseudomonas</taxon>
    </lineage>
</organism>
<evidence type="ECO:0000313" key="2">
    <source>
        <dbReference type="EMBL" id="AXO88409.1"/>
    </source>
</evidence>
<evidence type="ECO:0000313" key="3">
    <source>
        <dbReference type="Proteomes" id="UP000258127"/>
    </source>
</evidence>
<feature type="transmembrane region" description="Helical" evidence="1">
    <location>
        <begin position="42"/>
        <end position="59"/>
    </location>
</feature>
<dbReference type="Proteomes" id="UP000258127">
    <property type="component" value="Chromosome"/>
</dbReference>
<gene>
    <name evidence="2" type="ORF">DZC75_10515</name>
</gene>
<feature type="transmembrane region" description="Helical" evidence="1">
    <location>
        <begin position="20"/>
        <end position="36"/>
    </location>
</feature>
<dbReference type="AlphaFoldDB" id="A0AAI8PB85"/>
<accession>A0AAI8PB85</accession>
<name>A0AAI8PB85_9PSED</name>
<reference evidence="2 3" key="1">
    <citation type="submission" date="2018-08" db="EMBL/GenBank/DDBJ databases">
        <authorList>
            <person name="Lee Y."/>
            <person name="Kakembo D."/>
        </authorList>
    </citation>
    <scope>NUCLEOTIDE SEQUENCE [LARGE SCALE GENOMIC DNA]</scope>
    <source>
        <strain evidence="2 3">JBCS1880</strain>
    </source>
</reference>
<sequence>MGWRRKLVALRQRFTRRQRLVMGGTASVVAQVGSYSFPSQNWLYLMIFGIIVFTSAWSPEVHRKG</sequence>